<sequence length="267" mass="29003">MLSQQEIRATATPPASMPSFKGLDAVLLNEALQEAHCRIVTPSALAPLLGLPGRSGVFLPQASLAYCQSFGRIVVVGRAPKGWLNKVDLSSTPIADYVRRSADAHLGVLLAKPGKHKFLQFLKRGNQRMGGAAGALGWCNLFAASHARASPTTIAKDFPDAYQAIKRLSRELLDAQLRILQPHVICFATNPSFDKQLKSHFGERMGPISVENKGARLRFELDSIPAWRINHPMHLTKLDRETALTDMIAVAKAAATPGEKRPSQISA</sequence>
<organism evidence="1 2">
    <name type="scientific">Variovorax ginsengisoli</name>
    <dbReference type="NCBI Taxonomy" id="363844"/>
    <lineage>
        <taxon>Bacteria</taxon>
        <taxon>Pseudomonadati</taxon>
        <taxon>Pseudomonadota</taxon>
        <taxon>Betaproteobacteria</taxon>
        <taxon>Burkholderiales</taxon>
        <taxon>Comamonadaceae</taxon>
        <taxon>Variovorax</taxon>
    </lineage>
</organism>
<proteinExistence type="predicted"/>
<dbReference type="RefSeq" id="WP_301813486.1">
    <property type="nucleotide sequence ID" value="NZ_JAUJZH010000021.1"/>
</dbReference>
<dbReference type="EMBL" id="JAUKVY010000021">
    <property type="protein sequence ID" value="MDO1535691.1"/>
    <property type="molecule type" value="Genomic_DNA"/>
</dbReference>
<gene>
    <name evidence="1" type="ORF">Q2T77_25735</name>
</gene>
<comment type="caution">
    <text evidence="1">The sequence shown here is derived from an EMBL/GenBank/DDBJ whole genome shotgun (WGS) entry which is preliminary data.</text>
</comment>
<dbReference type="Proteomes" id="UP001169027">
    <property type="component" value="Unassembled WGS sequence"/>
</dbReference>
<evidence type="ECO:0000313" key="1">
    <source>
        <dbReference type="EMBL" id="MDO1535691.1"/>
    </source>
</evidence>
<keyword evidence="2" id="KW-1185">Reference proteome</keyword>
<evidence type="ECO:0000313" key="2">
    <source>
        <dbReference type="Proteomes" id="UP001169027"/>
    </source>
</evidence>
<reference evidence="1" key="1">
    <citation type="submission" date="2023-06" db="EMBL/GenBank/DDBJ databases">
        <authorList>
            <person name="Jiang Y."/>
            <person name="Liu Q."/>
        </authorList>
    </citation>
    <scope>NUCLEOTIDE SEQUENCE</scope>
    <source>
        <strain evidence="1">CGMCC 1.12090</strain>
    </source>
</reference>
<protein>
    <submittedName>
        <fullName evidence="1">Uncharacterized protein</fullName>
    </submittedName>
</protein>
<accession>A0ABT8S9V6</accession>
<name>A0ABT8S9V6_9BURK</name>